<dbReference type="OrthoDB" id="28322at2759"/>
<evidence type="ECO:0000259" key="7">
    <source>
        <dbReference type="PROSITE" id="PS51914"/>
    </source>
</evidence>
<feature type="domain" description="MRH" evidence="7">
    <location>
        <begin position="512"/>
        <end position="607"/>
    </location>
</feature>
<feature type="compositionally biased region" description="Basic and acidic residues" evidence="5">
    <location>
        <begin position="194"/>
        <end position="249"/>
    </location>
</feature>
<feature type="compositionally biased region" description="Basic and acidic residues" evidence="5">
    <location>
        <begin position="262"/>
        <end position="271"/>
    </location>
</feature>
<evidence type="ECO:0000256" key="1">
    <source>
        <dbReference type="ARBA" id="ARBA00022387"/>
    </source>
</evidence>
<dbReference type="AlphaFoldDB" id="A0A9P0VN66"/>
<evidence type="ECO:0000256" key="2">
    <source>
        <dbReference type="ARBA" id="ARBA00022729"/>
    </source>
</evidence>
<gene>
    <name evidence="8" type="ORF">CEURO_LOCUS177</name>
</gene>
<evidence type="ECO:0000256" key="5">
    <source>
        <dbReference type="SAM" id="MobiDB-lite"/>
    </source>
</evidence>
<proteinExistence type="predicted"/>
<dbReference type="InterPro" id="IPR028146">
    <property type="entry name" value="PRKCSH_N"/>
</dbReference>
<keyword evidence="9" id="KW-1185">Reference proteome</keyword>
<feature type="compositionally biased region" description="Basic and acidic residues" evidence="5">
    <location>
        <begin position="342"/>
        <end position="369"/>
    </location>
</feature>
<feature type="compositionally biased region" description="Acidic residues" evidence="5">
    <location>
        <begin position="370"/>
        <end position="388"/>
    </location>
</feature>
<evidence type="ECO:0000256" key="6">
    <source>
        <dbReference type="SAM" id="SignalP"/>
    </source>
</evidence>
<organism evidence="8 9">
    <name type="scientific">Cuscuta europaea</name>
    <name type="common">European dodder</name>
    <dbReference type="NCBI Taxonomy" id="41803"/>
    <lineage>
        <taxon>Eukaryota</taxon>
        <taxon>Viridiplantae</taxon>
        <taxon>Streptophyta</taxon>
        <taxon>Embryophyta</taxon>
        <taxon>Tracheophyta</taxon>
        <taxon>Spermatophyta</taxon>
        <taxon>Magnoliopsida</taxon>
        <taxon>eudicotyledons</taxon>
        <taxon>Gunneridae</taxon>
        <taxon>Pentapetalae</taxon>
        <taxon>asterids</taxon>
        <taxon>lamiids</taxon>
        <taxon>Solanales</taxon>
        <taxon>Convolvulaceae</taxon>
        <taxon>Cuscuteae</taxon>
        <taxon>Cuscuta</taxon>
        <taxon>Cuscuta subgen. Cuscuta</taxon>
    </lineage>
</organism>
<evidence type="ECO:0000256" key="3">
    <source>
        <dbReference type="ARBA" id="ARBA00022824"/>
    </source>
</evidence>
<name>A0A9P0VN66_CUSEU</name>
<dbReference type="Gene3D" id="2.70.130.10">
    <property type="entry name" value="Mannose-6-phosphate receptor binding domain"/>
    <property type="match status" value="1"/>
</dbReference>
<protein>
    <recommendedName>
        <fullName evidence="1">Glucosidase 2 subunit beta</fullName>
    </recommendedName>
</protein>
<feature type="chain" id="PRO_5040105436" description="Glucosidase 2 subunit beta" evidence="6">
    <location>
        <begin position="27"/>
        <end position="631"/>
    </location>
</feature>
<dbReference type="InterPro" id="IPR009011">
    <property type="entry name" value="Man6P_isomerase_rcpt-bd_dom_sf"/>
</dbReference>
<feature type="region of interest" description="Disordered" evidence="5">
    <location>
        <begin position="194"/>
        <end position="437"/>
    </location>
</feature>
<dbReference type="PANTHER" id="PTHR12630">
    <property type="entry name" value="N-LINKED OLIGOSACCHARIDE PROCESSING"/>
    <property type="match status" value="1"/>
</dbReference>
<reference evidence="8" key="1">
    <citation type="submission" date="2022-07" db="EMBL/GenBank/DDBJ databases">
        <authorList>
            <person name="Macas J."/>
            <person name="Novak P."/>
            <person name="Neumann P."/>
        </authorList>
    </citation>
    <scope>NUCLEOTIDE SEQUENCE</scope>
</reference>
<keyword evidence="4" id="KW-1015">Disulfide bond</keyword>
<sequence length="631" mass="71863">MLLRFWRLLFWSLLLCIRLISRSVVSLPSRDFLGISPQDEKYYSGLSSGAAIKCKNGSNKFSVAQLNDDFCDCPDGSDEPGTSACPSGKFYCRNAGHTPLLIYSSRVNDGICDCCDGSDEYAGKTKCPNMCWEAGKEARDRLKKRITIYQKGAIIRKSEVEKAKLEILKEEAELVKLTKEEKILKEIVEQLREHKEQVEKAEEKERLQREKEEKKKRETEEAKLEDTEIEKNREEAVNMKDGLREDIPSEKAPSVENAVEDYSSKVEKADNIDTSIMEETSCDEAEKVVEDSHKHAVMEELFADDDGSVLKSTNEVKDEAEDTESLSKEDLGRVVGSRWTGKKNEKESGEDKTNKDYHGDHDEEYKTFDSDDDDDTEDQMDEIGEEDHSDSNSPPLLSDDEAEDQGDDFVGEDHDSSSPSSSSSDDDDLDLSDTASTSNPHWLEKIKRNAQRILQTFNLFQTPVDITEAARIHKEYDDSSAKLSKLQSRISKLTKKLKHDFGPQKEFYSFHGQCFEIKKNKYTYNICPFKKATQVEGHSTSHLGNWDKFEDSYRTMIFTNGDHCWNGPDRSIKVKLRCGLKHEVTEVDEPSRCEYLAFLSTPAVCVEEKLKELEVKLKMLNSELPQGHDEL</sequence>
<dbReference type="PROSITE" id="PS51914">
    <property type="entry name" value="MRH"/>
    <property type="match status" value="1"/>
</dbReference>
<dbReference type="PANTHER" id="PTHR12630:SF1">
    <property type="entry name" value="GLUCOSIDASE 2 SUBUNIT BETA"/>
    <property type="match status" value="1"/>
</dbReference>
<keyword evidence="3" id="KW-0256">Endoplasmic reticulum</keyword>
<evidence type="ECO:0000313" key="8">
    <source>
        <dbReference type="EMBL" id="CAH9051172.1"/>
    </source>
</evidence>
<dbReference type="Proteomes" id="UP001152484">
    <property type="component" value="Unassembled WGS sequence"/>
</dbReference>
<dbReference type="Pfam" id="PF12999">
    <property type="entry name" value="PRKCSH-like"/>
    <property type="match status" value="1"/>
</dbReference>
<dbReference type="GO" id="GO:0006491">
    <property type="term" value="P:N-glycan processing"/>
    <property type="evidence" value="ECO:0007669"/>
    <property type="project" value="TreeGrafter"/>
</dbReference>
<dbReference type="EMBL" id="CAMAPE010000001">
    <property type="protein sequence ID" value="CAH9051172.1"/>
    <property type="molecule type" value="Genomic_DNA"/>
</dbReference>
<accession>A0A9P0VN66</accession>
<dbReference type="InterPro" id="IPR044865">
    <property type="entry name" value="MRH_dom"/>
</dbReference>
<evidence type="ECO:0000313" key="9">
    <source>
        <dbReference type="Proteomes" id="UP001152484"/>
    </source>
</evidence>
<comment type="caution">
    <text evidence="8">The sequence shown here is derived from an EMBL/GenBank/DDBJ whole genome shotgun (WGS) entry which is preliminary data.</text>
</comment>
<dbReference type="Pfam" id="PF13015">
    <property type="entry name" value="PRKCSH_1"/>
    <property type="match status" value="1"/>
</dbReference>
<keyword evidence="2 6" id="KW-0732">Signal</keyword>
<feature type="compositionally biased region" description="Acidic residues" evidence="5">
    <location>
        <begin position="398"/>
        <end position="410"/>
    </location>
</feature>
<dbReference type="InterPro" id="IPR036607">
    <property type="entry name" value="PRKCSH"/>
</dbReference>
<dbReference type="SUPFAM" id="SSF50911">
    <property type="entry name" value="Mannose 6-phosphate receptor domain"/>
    <property type="match status" value="1"/>
</dbReference>
<dbReference type="InterPro" id="IPR002172">
    <property type="entry name" value="LDrepeatLR_classA_rpt"/>
</dbReference>
<feature type="compositionally biased region" description="Basic and acidic residues" evidence="5">
    <location>
        <begin position="284"/>
        <end position="298"/>
    </location>
</feature>
<dbReference type="InterPro" id="IPR036055">
    <property type="entry name" value="LDL_receptor-like_sf"/>
</dbReference>
<dbReference type="CDD" id="cd00112">
    <property type="entry name" value="LDLa"/>
    <property type="match status" value="1"/>
</dbReference>
<dbReference type="GO" id="GO:0017177">
    <property type="term" value="C:glucosidase II complex"/>
    <property type="evidence" value="ECO:0007669"/>
    <property type="project" value="TreeGrafter"/>
</dbReference>
<dbReference type="InterPro" id="IPR039794">
    <property type="entry name" value="Gtb1-like"/>
</dbReference>
<feature type="signal peptide" evidence="6">
    <location>
        <begin position="1"/>
        <end position="26"/>
    </location>
</feature>
<evidence type="ECO:0000256" key="4">
    <source>
        <dbReference type="ARBA" id="ARBA00023157"/>
    </source>
</evidence>
<dbReference type="Gene3D" id="4.10.400.10">
    <property type="entry name" value="Low-density Lipoprotein Receptor"/>
    <property type="match status" value="1"/>
</dbReference>